<evidence type="ECO:0000313" key="3">
    <source>
        <dbReference type="EMBL" id="SEM23543.1"/>
    </source>
</evidence>
<evidence type="ECO:0000313" key="4">
    <source>
        <dbReference type="Proteomes" id="UP000198677"/>
    </source>
</evidence>
<protein>
    <recommendedName>
        <fullName evidence="2">DUF418 domain-containing protein</fullName>
    </recommendedName>
</protein>
<proteinExistence type="predicted"/>
<evidence type="ECO:0000256" key="1">
    <source>
        <dbReference type="SAM" id="Phobius"/>
    </source>
</evidence>
<dbReference type="PANTHER" id="PTHR30590">
    <property type="entry name" value="INNER MEMBRANE PROTEIN"/>
    <property type="match status" value="1"/>
</dbReference>
<organism evidence="3 4">
    <name type="scientific">Rhodococcus maanshanensis</name>
    <dbReference type="NCBI Taxonomy" id="183556"/>
    <lineage>
        <taxon>Bacteria</taxon>
        <taxon>Bacillati</taxon>
        <taxon>Actinomycetota</taxon>
        <taxon>Actinomycetes</taxon>
        <taxon>Mycobacteriales</taxon>
        <taxon>Nocardiaceae</taxon>
        <taxon>Rhodococcus</taxon>
    </lineage>
</organism>
<feature type="transmembrane region" description="Helical" evidence="1">
    <location>
        <begin position="352"/>
        <end position="373"/>
    </location>
</feature>
<gene>
    <name evidence="3" type="ORF">SAMN05444583_12824</name>
</gene>
<keyword evidence="4" id="KW-1185">Reference proteome</keyword>
<keyword evidence="1" id="KW-1133">Transmembrane helix</keyword>
<dbReference type="InterPro" id="IPR052529">
    <property type="entry name" value="Bact_Transport_Assoc"/>
</dbReference>
<feature type="transmembrane region" description="Helical" evidence="1">
    <location>
        <begin position="151"/>
        <end position="172"/>
    </location>
</feature>
<feature type="domain" description="DUF418" evidence="2">
    <location>
        <begin position="231"/>
        <end position="390"/>
    </location>
</feature>
<keyword evidence="1" id="KW-0812">Transmembrane</keyword>
<dbReference type="InterPro" id="IPR007349">
    <property type="entry name" value="DUF418"/>
</dbReference>
<keyword evidence="1" id="KW-0472">Membrane</keyword>
<dbReference type="RefSeq" id="WP_218019713.1">
    <property type="nucleotide sequence ID" value="NZ_FOAW01000028.1"/>
</dbReference>
<dbReference type="Proteomes" id="UP000198677">
    <property type="component" value="Unassembled WGS sequence"/>
</dbReference>
<dbReference type="Pfam" id="PF04235">
    <property type="entry name" value="DUF418"/>
    <property type="match status" value="1"/>
</dbReference>
<sequence>MTLRADTASAPVPADRLRNVDALRGFALLGILAVNIWAFADPYYASPESNPAFDSGLDHAVRFAVSLLFETKFYLLFSFLFGYSFTLQMAAAERAGTAFIPRMLRRQSGLLAIGLVHGAVLYYGEILSTYAILGLILLACRHIAPRRAVQIGVGLVVAVGVVWMLLGLLTLAEGGGDGVAASDAAAKLTAFGGDAASTLGFHSGHLPETISALVALQAPSAMAMFFFGFAAGRVQAFADPARFRPLMRRILIFGLPVGLIGAIVYALAAAYAPGGGVEVFAFGLGQLTAPLLTAAYVVAGVMLFRTGPGRRIESALAPMGKIALTNYLLQSLVLGVLFTGYGFGLIDRLPPLAVLAAVPVIFAIQLMLSRWWLRGHRYGPAEWALRAITIAGVPPWRRHGD</sequence>
<dbReference type="EMBL" id="FOAW01000028">
    <property type="protein sequence ID" value="SEM23543.1"/>
    <property type="molecule type" value="Genomic_DNA"/>
</dbReference>
<feature type="transmembrane region" description="Helical" evidence="1">
    <location>
        <begin position="279"/>
        <end position="304"/>
    </location>
</feature>
<evidence type="ECO:0000259" key="2">
    <source>
        <dbReference type="Pfam" id="PF04235"/>
    </source>
</evidence>
<dbReference type="AlphaFoldDB" id="A0A1H7WQ34"/>
<feature type="transmembrane region" description="Helical" evidence="1">
    <location>
        <begin position="127"/>
        <end position="144"/>
    </location>
</feature>
<feature type="transmembrane region" description="Helical" evidence="1">
    <location>
        <begin position="324"/>
        <end position="346"/>
    </location>
</feature>
<dbReference type="PANTHER" id="PTHR30590:SF2">
    <property type="entry name" value="INNER MEMBRANE PROTEIN"/>
    <property type="match status" value="1"/>
</dbReference>
<name>A0A1H7WQ34_9NOCA</name>
<accession>A0A1H7WQ34</accession>
<feature type="transmembrane region" description="Helical" evidence="1">
    <location>
        <begin position="210"/>
        <end position="229"/>
    </location>
</feature>
<feature type="transmembrane region" description="Helical" evidence="1">
    <location>
        <begin position="73"/>
        <end position="92"/>
    </location>
</feature>
<reference evidence="4" key="1">
    <citation type="submission" date="2016-10" db="EMBL/GenBank/DDBJ databases">
        <authorList>
            <person name="Varghese N."/>
            <person name="Submissions S."/>
        </authorList>
    </citation>
    <scope>NUCLEOTIDE SEQUENCE [LARGE SCALE GENOMIC DNA]</scope>
    <source>
        <strain evidence="4">DSM 44675</strain>
    </source>
</reference>
<feature type="transmembrane region" description="Helical" evidence="1">
    <location>
        <begin position="250"/>
        <end position="273"/>
    </location>
</feature>